<proteinExistence type="predicted"/>
<dbReference type="Pfam" id="PF24804">
    <property type="entry name" value="DUF7705"/>
    <property type="match status" value="1"/>
</dbReference>
<dbReference type="AlphaFoldDB" id="A0ABC8SNA9"/>
<dbReference type="EMBL" id="CAUOFW020003164">
    <property type="protein sequence ID" value="CAK9158365.1"/>
    <property type="molecule type" value="Genomic_DNA"/>
</dbReference>
<dbReference type="Proteomes" id="UP001642360">
    <property type="component" value="Unassembled WGS sequence"/>
</dbReference>
<feature type="domain" description="DUF7705" evidence="2">
    <location>
        <begin position="45"/>
        <end position="92"/>
    </location>
</feature>
<dbReference type="PANTHER" id="PTHR33916">
    <property type="entry name" value="EXPANSIN-LIKE EG45 DOMAIN-CONTAINING PROTEIN"/>
    <property type="match status" value="1"/>
</dbReference>
<keyword evidence="4" id="KW-1185">Reference proteome</keyword>
<evidence type="ECO:0000313" key="4">
    <source>
        <dbReference type="Proteomes" id="UP001642360"/>
    </source>
</evidence>
<evidence type="ECO:0000313" key="3">
    <source>
        <dbReference type="EMBL" id="CAK9158365.1"/>
    </source>
</evidence>
<dbReference type="InterPro" id="IPR056122">
    <property type="entry name" value="DUF7705"/>
</dbReference>
<accession>A0ABC8SNA9</accession>
<protein>
    <recommendedName>
        <fullName evidence="2">DUF7705 domain-containing protein</fullName>
    </recommendedName>
</protein>
<organism evidence="3 4">
    <name type="scientific">Ilex paraguariensis</name>
    <name type="common">yerba mate</name>
    <dbReference type="NCBI Taxonomy" id="185542"/>
    <lineage>
        <taxon>Eukaryota</taxon>
        <taxon>Viridiplantae</taxon>
        <taxon>Streptophyta</taxon>
        <taxon>Embryophyta</taxon>
        <taxon>Tracheophyta</taxon>
        <taxon>Spermatophyta</taxon>
        <taxon>Magnoliopsida</taxon>
        <taxon>eudicotyledons</taxon>
        <taxon>Gunneridae</taxon>
        <taxon>Pentapetalae</taxon>
        <taxon>asterids</taxon>
        <taxon>campanulids</taxon>
        <taxon>Aquifoliales</taxon>
        <taxon>Aquifoliaceae</taxon>
        <taxon>Ilex</taxon>
    </lineage>
</organism>
<comment type="caution">
    <text evidence="3">The sequence shown here is derived from an EMBL/GenBank/DDBJ whole genome shotgun (WGS) entry which is preliminary data.</text>
</comment>
<name>A0ABC8SNA9_9AQUA</name>
<sequence length="111" mass="12131">MQGMMGFLSLSSCLLLLLVRHLVIITLCDDDEVASMAISPEKRYISVLGDPGMQNPNARFALEAWNFCNEVGMEAPNMGSPRLADCADLGCPYITGVQILQFVLDSSYARV</sequence>
<gene>
    <name evidence="3" type="ORF">ILEXP_LOCUS26990</name>
</gene>
<feature type="signal peptide" evidence="1">
    <location>
        <begin position="1"/>
        <end position="28"/>
    </location>
</feature>
<keyword evidence="1" id="KW-0732">Signal</keyword>
<feature type="chain" id="PRO_5044896528" description="DUF7705 domain-containing protein" evidence="1">
    <location>
        <begin position="29"/>
        <end position="111"/>
    </location>
</feature>
<reference evidence="3 4" key="1">
    <citation type="submission" date="2024-02" db="EMBL/GenBank/DDBJ databases">
        <authorList>
            <person name="Vignale AGUSTIN F."/>
            <person name="Sosa J E."/>
            <person name="Modenutti C."/>
        </authorList>
    </citation>
    <scope>NUCLEOTIDE SEQUENCE [LARGE SCALE GENOMIC DNA]</scope>
</reference>
<dbReference type="PANTHER" id="PTHR33916:SF1">
    <property type="entry name" value="EXPANSIN-LIKE EG45 DOMAIN-CONTAINING PROTEIN"/>
    <property type="match status" value="1"/>
</dbReference>
<evidence type="ECO:0000256" key="1">
    <source>
        <dbReference type="SAM" id="SignalP"/>
    </source>
</evidence>
<evidence type="ECO:0000259" key="2">
    <source>
        <dbReference type="Pfam" id="PF24804"/>
    </source>
</evidence>